<feature type="domain" description="Aerobactin siderophore biosynthesis IucA/IucC-like C-terminal" evidence="2">
    <location>
        <begin position="52"/>
        <end position="195"/>
    </location>
</feature>
<organism evidence="3 4">
    <name type="scientific">Pueribacillus theae</name>
    <dbReference type="NCBI Taxonomy" id="2171751"/>
    <lineage>
        <taxon>Bacteria</taxon>
        <taxon>Bacillati</taxon>
        <taxon>Bacillota</taxon>
        <taxon>Bacilli</taxon>
        <taxon>Bacillales</taxon>
        <taxon>Bacillaceae</taxon>
        <taxon>Pueribacillus</taxon>
    </lineage>
</organism>
<evidence type="ECO:0000313" key="3">
    <source>
        <dbReference type="EMBL" id="PWA12036.1"/>
    </source>
</evidence>
<dbReference type="RefSeq" id="WP_116554394.1">
    <property type="nucleotide sequence ID" value="NZ_QCZG01000013.1"/>
</dbReference>
<comment type="caution">
    <text evidence="3">The sequence shown here is derived from an EMBL/GenBank/DDBJ whole genome shotgun (WGS) entry which is preliminary data.</text>
</comment>
<keyword evidence="4" id="KW-1185">Reference proteome</keyword>
<evidence type="ECO:0000313" key="4">
    <source>
        <dbReference type="Proteomes" id="UP000245998"/>
    </source>
</evidence>
<accession>A0A2U1K3E2</accession>
<dbReference type="InterPro" id="IPR022770">
    <property type="entry name" value="IucA/IucC-like_C"/>
</dbReference>
<dbReference type="OrthoDB" id="2962087at2"/>
<keyword evidence="1" id="KW-0812">Transmembrane</keyword>
<dbReference type="AlphaFoldDB" id="A0A2U1K3E2"/>
<proteinExistence type="predicted"/>
<keyword evidence="1" id="KW-1133">Transmembrane helix</keyword>
<dbReference type="GO" id="GO:0003824">
    <property type="term" value="F:catalytic activity"/>
    <property type="evidence" value="ECO:0007669"/>
    <property type="project" value="UniProtKB-ARBA"/>
</dbReference>
<evidence type="ECO:0000256" key="1">
    <source>
        <dbReference type="SAM" id="Phobius"/>
    </source>
</evidence>
<keyword evidence="1" id="KW-0472">Membrane</keyword>
<protein>
    <recommendedName>
        <fullName evidence="2">Aerobactin siderophore biosynthesis IucA/IucC-like C-terminal domain-containing protein</fullName>
    </recommendedName>
</protein>
<evidence type="ECO:0000259" key="2">
    <source>
        <dbReference type="Pfam" id="PF06276"/>
    </source>
</evidence>
<feature type="transmembrane region" description="Helical" evidence="1">
    <location>
        <begin position="58"/>
        <end position="76"/>
    </location>
</feature>
<gene>
    <name evidence="3" type="ORF">DCC39_08110</name>
</gene>
<name>A0A2U1K3E2_9BACI</name>
<reference evidence="3 4" key="1">
    <citation type="submission" date="2018-04" db="EMBL/GenBank/DDBJ databases">
        <title>Camelliibacillus theae gen. nov., sp. nov., isolated from Pu'er tea.</title>
        <authorList>
            <person name="Niu L."/>
        </authorList>
    </citation>
    <scope>NUCLEOTIDE SEQUENCE [LARGE SCALE GENOMIC DNA]</scope>
    <source>
        <strain evidence="3 4">T8</strain>
    </source>
</reference>
<dbReference type="Proteomes" id="UP000245998">
    <property type="component" value="Unassembled WGS sequence"/>
</dbReference>
<dbReference type="Pfam" id="PF06276">
    <property type="entry name" value="FhuF"/>
    <property type="match status" value="1"/>
</dbReference>
<dbReference type="EMBL" id="QCZG01000013">
    <property type="protein sequence ID" value="PWA12036.1"/>
    <property type="molecule type" value="Genomic_DNA"/>
</dbReference>
<sequence length="231" mass="27427">MHKLTKEQWKELKQYRIVKEKDNAIFLASNYAEALRTTEKHTKASIPRVKSSMWVRRYAFVVVALLFMLSKYRLLWTGTLKNIHVIDSFQGENWLPSFYFEKDEWVKVSDKEAKKAFQTILGTFAGDTIQHLAKKTKISRLILWENVWGYVIWMYSMLIPEKDKALADLDFLIQNGVWEGIERRSPFGRFLNRRTLEEAMNDYKRVTCCFFFEIPGCSMCSYCPRMKKNML</sequence>